<accession>A0A239D717</accession>
<gene>
    <name evidence="3" type="primary">rimP</name>
    <name evidence="7" type="ORF">SAMN05421642_101415</name>
</gene>
<evidence type="ECO:0000256" key="4">
    <source>
        <dbReference type="SAM" id="MobiDB-lite"/>
    </source>
</evidence>
<dbReference type="SUPFAM" id="SSF75420">
    <property type="entry name" value="YhbC-like, N-terminal domain"/>
    <property type="match status" value="1"/>
</dbReference>
<dbReference type="InterPro" id="IPR036847">
    <property type="entry name" value="RimP_C_sf"/>
</dbReference>
<dbReference type="Pfam" id="PF02576">
    <property type="entry name" value="RimP_N"/>
    <property type="match status" value="1"/>
</dbReference>
<evidence type="ECO:0000259" key="6">
    <source>
        <dbReference type="Pfam" id="PF17384"/>
    </source>
</evidence>
<dbReference type="CDD" id="cd01734">
    <property type="entry name" value="YlxS_C"/>
    <property type="match status" value="1"/>
</dbReference>
<dbReference type="GO" id="GO:0006412">
    <property type="term" value="P:translation"/>
    <property type="evidence" value="ECO:0007669"/>
    <property type="project" value="TreeGrafter"/>
</dbReference>
<dbReference type="RefSeq" id="WP_089242872.1">
    <property type="nucleotide sequence ID" value="NZ_FZOW01000001.1"/>
</dbReference>
<dbReference type="SUPFAM" id="SSF74942">
    <property type="entry name" value="YhbC-like, C-terminal domain"/>
    <property type="match status" value="1"/>
</dbReference>
<evidence type="ECO:0000313" key="8">
    <source>
        <dbReference type="Proteomes" id="UP000198327"/>
    </source>
</evidence>
<dbReference type="GO" id="GO:0005829">
    <property type="term" value="C:cytosol"/>
    <property type="evidence" value="ECO:0007669"/>
    <property type="project" value="TreeGrafter"/>
</dbReference>
<dbReference type="InterPro" id="IPR028998">
    <property type="entry name" value="RimP_C"/>
</dbReference>
<organism evidence="7 8">
    <name type="scientific">Rhodococcoides kyotonense</name>
    <dbReference type="NCBI Taxonomy" id="398843"/>
    <lineage>
        <taxon>Bacteria</taxon>
        <taxon>Bacillati</taxon>
        <taxon>Actinomycetota</taxon>
        <taxon>Actinomycetes</taxon>
        <taxon>Mycobacteriales</taxon>
        <taxon>Nocardiaceae</taxon>
        <taxon>Rhodococcoides</taxon>
    </lineage>
</organism>
<keyword evidence="8" id="KW-1185">Reference proteome</keyword>
<dbReference type="InterPro" id="IPR035956">
    <property type="entry name" value="RimP_N_sf"/>
</dbReference>
<comment type="similarity">
    <text evidence="3">Belongs to the RimP family.</text>
</comment>
<dbReference type="PANTHER" id="PTHR33867">
    <property type="entry name" value="RIBOSOME MATURATION FACTOR RIMP"/>
    <property type="match status" value="1"/>
</dbReference>
<reference evidence="8" key="1">
    <citation type="submission" date="2017-06" db="EMBL/GenBank/DDBJ databases">
        <authorList>
            <person name="Varghese N."/>
            <person name="Submissions S."/>
        </authorList>
    </citation>
    <scope>NUCLEOTIDE SEQUENCE [LARGE SCALE GENOMIC DNA]</scope>
    <source>
        <strain evidence="8">JCM 23211</strain>
    </source>
</reference>
<proteinExistence type="inferred from homology"/>
<dbReference type="NCBIfam" id="NF000930">
    <property type="entry name" value="PRK00092.2-2"/>
    <property type="match status" value="1"/>
</dbReference>
<feature type="domain" description="Ribosome maturation factor RimP N-terminal" evidence="5">
    <location>
        <begin position="13"/>
        <end position="85"/>
    </location>
</feature>
<name>A0A239D717_9NOCA</name>
<dbReference type="GO" id="GO:0000028">
    <property type="term" value="P:ribosomal small subunit assembly"/>
    <property type="evidence" value="ECO:0007669"/>
    <property type="project" value="TreeGrafter"/>
</dbReference>
<keyword evidence="1 3" id="KW-0963">Cytoplasm</keyword>
<feature type="domain" description="Ribosome maturation factor RimP C-terminal" evidence="6">
    <location>
        <begin position="88"/>
        <end position="152"/>
    </location>
</feature>
<dbReference type="PANTHER" id="PTHR33867:SF1">
    <property type="entry name" value="RIBOSOME MATURATION FACTOR RIMP"/>
    <property type="match status" value="1"/>
</dbReference>
<protein>
    <recommendedName>
        <fullName evidence="3">Ribosome maturation factor RimP</fullName>
    </recommendedName>
</protein>
<dbReference type="InterPro" id="IPR028989">
    <property type="entry name" value="RimP_N"/>
</dbReference>
<dbReference type="HAMAP" id="MF_01077">
    <property type="entry name" value="RimP"/>
    <property type="match status" value="1"/>
</dbReference>
<dbReference type="EMBL" id="FZOW01000001">
    <property type="protein sequence ID" value="SNS28069.1"/>
    <property type="molecule type" value="Genomic_DNA"/>
</dbReference>
<dbReference type="AlphaFoldDB" id="A0A239D717"/>
<evidence type="ECO:0000313" key="7">
    <source>
        <dbReference type="EMBL" id="SNS28069.1"/>
    </source>
</evidence>
<sequence>MPVPSKERVIALLSDLVHDRGFELEDVTVVSAGKHSAVRIMVDRDEATDLDALPALSHEISQVFDGVSDFGEAPYTLEVTTPGIDRPLTEERHWRRARGRKVRVELGDEKFDARVGASEGGSVTLVTRTKGVLATRTVEFAEISKAVVQVEFSRPKADEMELAGGVFGGRPAPADNDEIVNVDTPEEGLDK</sequence>
<dbReference type="Pfam" id="PF17384">
    <property type="entry name" value="DUF150_C"/>
    <property type="match status" value="1"/>
</dbReference>
<dbReference type="STRING" id="398843.A3K89_08340"/>
<comment type="function">
    <text evidence="3">Required for maturation of 30S ribosomal subunits.</text>
</comment>
<evidence type="ECO:0000259" key="5">
    <source>
        <dbReference type="Pfam" id="PF02576"/>
    </source>
</evidence>
<dbReference type="Gene3D" id="3.30.300.70">
    <property type="entry name" value="RimP-like superfamily, N-terminal"/>
    <property type="match status" value="1"/>
</dbReference>
<comment type="subcellular location">
    <subcellularLocation>
        <location evidence="3">Cytoplasm</location>
    </subcellularLocation>
</comment>
<dbReference type="InterPro" id="IPR003728">
    <property type="entry name" value="Ribosome_maturation_RimP"/>
</dbReference>
<dbReference type="Proteomes" id="UP000198327">
    <property type="component" value="Unassembled WGS sequence"/>
</dbReference>
<feature type="region of interest" description="Disordered" evidence="4">
    <location>
        <begin position="163"/>
        <end position="191"/>
    </location>
</feature>
<keyword evidence="2 3" id="KW-0690">Ribosome biogenesis</keyword>
<evidence type="ECO:0000256" key="2">
    <source>
        <dbReference type="ARBA" id="ARBA00022517"/>
    </source>
</evidence>
<evidence type="ECO:0000256" key="3">
    <source>
        <dbReference type="HAMAP-Rule" id="MF_01077"/>
    </source>
</evidence>
<evidence type="ECO:0000256" key="1">
    <source>
        <dbReference type="ARBA" id="ARBA00022490"/>
    </source>
</evidence>
<feature type="compositionally biased region" description="Acidic residues" evidence="4">
    <location>
        <begin position="175"/>
        <end position="191"/>
    </location>
</feature>
<dbReference type="OrthoDB" id="9805006at2"/>